<dbReference type="RefSeq" id="XP_007780387.1">
    <property type="nucleotide sequence ID" value="XM_007782197.1"/>
</dbReference>
<keyword evidence="2" id="KW-1185">Reference proteome</keyword>
<dbReference type="Proteomes" id="UP000016924">
    <property type="component" value="Unassembled WGS sequence"/>
</dbReference>
<organism evidence="1 2">
    <name type="scientific">Coniosporium apollinis (strain CBS 100218)</name>
    <name type="common">Rock-inhabiting black yeast</name>
    <dbReference type="NCBI Taxonomy" id="1168221"/>
    <lineage>
        <taxon>Eukaryota</taxon>
        <taxon>Fungi</taxon>
        <taxon>Dikarya</taxon>
        <taxon>Ascomycota</taxon>
        <taxon>Pezizomycotina</taxon>
        <taxon>Dothideomycetes</taxon>
        <taxon>Dothideomycetes incertae sedis</taxon>
        <taxon>Coniosporium</taxon>
    </lineage>
</organism>
<protein>
    <submittedName>
        <fullName evidence="1">Uncharacterized protein</fullName>
    </submittedName>
</protein>
<proteinExistence type="predicted"/>
<name>R7YT56_CONA1</name>
<accession>R7YT56</accession>
<evidence type="ECO:0000313" key="1">
    <source>
        <dbReference type="EMBL" id="EON65070.1"/>
    </source>
</evidence>
<reference evidence="2" key="1">
    <citation type="submission" date="2012-06" db="EMBL/GenBank/DDBJ databases">
        <title>The genome sequence of Coniosporium apollinis CBS 100218.</title>
        <authorList>
            <consortium name="The Broad Institute Genome Sequencing Platform"/>
            <person name="Cuomo C."/>
            <person name="Gorbushina A."/>
            <person name="Noack S."/>
            <person name="Walker B."/>
            <person name="Young S.K."/>
            <person name="Zeng Q."/>
            <person name="Gargeya S."/>
            <person name="Fitzgerald M."/>
            <person name="Haas B."/>
            <person name="Abouelleil A."/>
            <person name="Alvarado L."/>
            <person name="Arachchi H.M."/>
            <person name="Berlin A.M."/>
            <person name="Chapman S.B."/>
            <person name="Goldberg J."/>
            <person name="Griggs A."/>
            <person name="Gujja S."/>
            <person name="Hansen M."/>
            <person name="Howarth C."/>
            <person name="Imamovic A."/>
            <person name="Larimer J."/>
            <person name="McCowan C."/>
            <person name="Montmayeur A."/>
            <person name="Murphy C."/>
            <person name="Neiman D."/>
            <person name="Pearson M."/>
            <person name="Priest M."/>
            <person name="Roberts A."/>
            <person name="Saif S."/>
            <person name="Shea T."/>
            <person name="Sisk P."/>
            <person name="Sykes S."/>
            <person name="Wortman J."/>
            <person name="Nusbaum C."/>
            <person name="Birren B."/>
        </authorList>
    </citation>
    <scope>NUCLEOTIDE SEQUENCE [LARGE SCALE GENOMIC DNA]</scope>
    <source>
        <strain evidence="2">CBS 100218</strain>
    </source>
</reference>
<dbReference type="GeneID" id="19901616"/>
<dbReference type="EMBL" id="JH767572">
    <property type="protein sequence ID" value="EON65070.1"/>
    <property type="molecule type" value="Genomic_DNA"/>
</dbReference>
<gene>
    <name evidence="1" type="ORF">W97_04305</name>
</gene>
<dbReference type="HOGENOM" id="CLU_946697_0_0_1"/>
<evidence type="ECO:0000313" key="2">
    <source>
        <dbReference type="Proteomes" id="UP000016924"/>
    </source>
</evidence>
<dbReference type="AlphaFoldDB" id="R7YT56"/>
<sequence>MEDIEHVFAGAMNLLLVVQPCDKFPEGVYRAYAMRDGKPKSAYVMNPDGGAGKGNVVKWAEIKKEHKYVKYDDIGYWLPWKRLLGVPKKRSREQLLHDWWHAVAEARQHGRAAPTLSSVIDTYVESKRPANDEGAAAQSSFMTKPEESVLLPPDFHDTETRKNVAGRNPLDVSVVLERMHSLDRSVRVTKAQYTVLRNELAERFTSPPTLAELQNMREQYLEHRGRRPFDGTGAYVRWVRRTRRHTNTRRMPMVRRVRVLPVTADLANSLGVTLEQLQVMRDAFLPLLILNKPR</sequence>